<comment type="caution">
    <text evidence="4">The sequence shown here is derived from an EMBL/GenBank/DDBJ whole genome shotgun (WGS) entry which is preliminary data.</text>
</comment>
<dbReference type="PANTHER" id="PTHR34512:SF30">
    <property type="entry name" value="OUTER MEMBRANE PROTEIN ASSEMBLY FACTOR BAMB"/>
    <property type="match status" value="1"/>
</dbReference>
<reference evidence="4" key="1">
    <citation type="journal article" date="2014" name="Int. J. Syst. Evol. Microbiol.">
        <title>Complete genome sequence of Corynebacterium casei LMG S-19264T (=DSM 44701T), isolated from a smear-ripened cheese.</title>
        <authorList>
            <consortium name="US DOE Joint Genome Institute (JGI-PGF)"/>
            <person name="Walter F."/>
            <person name="Albersmeier A."/>
            <person name="Kalinowski J."/>
            <person name="Ruckert C."/>
        </authorList>
    </citation>
    <scope>NUCLEOTIDE SEQUENCE</scope>
    <source>
        <strain evidence="4">JCM 4784</strain>
    </source>
</reference>
<evidence type="ECO:0000313" key="4">
    <source>
        <dbReference type="EMBL" id="GHE71796.1"/>
    </source>
</evidence>
<dbReference type="SMART" id="SM00564">
    <property type="entry name" value="PQQ"/>
    <property type="match status" value="8"/>
</dbReference>
<keyword evidence="5" id="KW-1185">Reference proteome</keyword>
<dbReference type="InterPro" id="IPR018391">
    <property type="entry name" value="PQQ_b-propeller_rpt"/>
</dbReference>
<evidence type="ECO:0000256" key="2">
    <source>
        <dbReference type="SAM" id="MobiDB-lite"/>
    </source>
</evidence>
<evidence type="ECO:0000259" key="3">
    <source>
        <dbReference type="Pfam" id="PF13360"/>
    </source>
</evidence>
<proteinExistence type="predicted"/>
<feature type="region of interest" description="Disordered" evidence="2">
    <location>
        <begin position="294"/>
        <end position="317"/>
    </location>
</feature>
<evidence type="ECO:0000313" key="5">
    <source>
        <dbReference type="Proteomes" id="UP000608024"/>
    </source>
</evidence>
<dbReference type="Gene3D" id="2.40.128.630">
    <property type="match status" value="1"/>
</dbReference>
<keyword evidence="1" id="KW-0175">Coiled coil</keyword>
<organism evidence="4 5">
    <name type="scientific">Streptomyces longispororuber</name>
    <dbReference type="NCBI Taxonomy" id="68230"/>
    <lineage>
        <taxon>Bacteria</taxon>
        <taxon>Bacillati</taxon>
        <taxon>Actinomycetota</taxon>
        <taxon>Actinomycetes</taxon>
        <taxon>Kitasatosporales</taxon>
        <taxon>Streptomycetaceae</taxon>
        <taxon>Streptomyces</taxon>
    </lineage>
</organism>
<feature type="domain" description="Pyrrolo-quinoline quinone repeat" evidence="3">
    <location>
        <begin position="472"/>
        <end position="624"/>
    </location>
</feature>
<dbReference type="Proteomes" id="UP000608024">
    <property type="component" value="Unassembled WGS sequence"/>
</dbReference>
<dbReference type="Gene3D" id="2.130.10.10">
    <property type="entry name" value="YVTN repeat-like/Quinoprotein amine dehydrogenase"/>
    <property type="match status" value="2"/>
</dbReference>
<evidence type="ECO:0000256" key="1">
    <source>
        <dbReference type="SAM" id="Coils"/>
    </source>
</evidence>
<sequence>MPERRETGGRPWGPLRGEFQELNELAVLLRGWVDEARLGVEGLRGKLTPEHFASGRVPAKATLSAWLSGKGLRWEFVEAVADACSASHPALESRLARARPLWQRYQQAPTPAAAGPEHAEAGRKELLRAQRRIIDLQEQLARAHHAYSDSQQALAHAVPLAILLSQMVGRLTAQIDALRARPAASLGDLDLARDQLHHAQSELARAQAQRDEAQNLARTAESRVEELEQTLRTLRVSPAAPEDTALVVPARSADPFTTDMGHALEKARIVNEFTQTLTQAARDNLAPPCHPAVPDNPDNPVTRAQPANNPPLHGREAMPDAGVTRILVQPSRAGHRPKSLWPSTAVRLWIALVGALLLTVSTLVLNSDAGRPGSAVLLYVSTADAVEAVHADTGRRQWRYASRGDGWRDMASARGTLFVSDIDGHVDALDTATGTRRWRVTVPRGEHPPQITPPQITRRSSTLYIIHPNNGLIALDARTGTRRWTAADVDEGVPVRATGHAVYAVRDNRLSKLDASTGKPRWNYRLDHSDVANTVVVHGNTVYLCLDQAVVIALDAATGKQRWSSDLNSAPGSPRGKGLSAIASRDTVYVGGASAPTSRVIETPVIALDAATGKQRWSFPSGASSSGYATMQASDVVLMLRDGQKGSKSAAFALDAATGKQRWGIPGSGWFGLPAVAGDTVYLTSFERSLALDVATGKEHWRFPDGNPVPQPETTDHTVYIAGNPRKGKRSHQVYALDSSTGRKRWNYRATAAIESLWLPSTQ</sequence>
<dbReference type="SUPFAM" id="SSF50998">
    <property type="entry name" value="Quinoprotein alcohol dehydrogenase-like"/>
    <property type="match status" value="2"/>
</dbReference>
<dbReference type="InterPro" id="IPR002372">
    <property type="entry name" value="PQQ_rpt_dom"/>
</dbReference>
<dbReference type="EMBL" id="BNBT01000074">
    <property type="protein sequence ID" value="GHE71796.1"/>
    <property type="molecule type" value="Genomic_DNA"/>
</dbReference>
<dbReference type="PANTHER" id="PTHR34512">
    <property type="entry name" value="CELL SURFACE PROTEIN"/>
    <property type="match status" value="1"/>
</dbReference>
<dbReference type="AlphaFoldDB" id="A0A918ZWC8"/>
<feature type="domain" description="Pyrrolo-quinoline quinone repeat" evidence="3">
    <location>
        <begin position="653"/>
        <end position="751"/>
    </location>
</feature>
<dbReference type="RefSeq" id="WP_190137838.1">
    <property type="nucleotide sequence ID" value="NZ_BNBT01000074.1"/>
</dbReference>
<feature type="coiled-coil region" evidence="1">
    <location>
        <begin position="189"/>
        <end position="237"/>
    </location>
</feature>
<dbReference type="InterPro" id="IPR011047">
    <property type="entry name" value="Quinoprotein_ADH-like_sf"/>
</dbReference>
<feature type="coiled-coil region" evidence="1">
    <location>
        <begin position="119"/>
        <end position="146"/>
    </location>
</feature>
<reference evidence="4" key="2">
    <citation type="submission" date="2020-09" db="EMBL/GenBank/DDBJ databases">
        <authorList>
            <person name="Sun Q."/>
            <person name="Ohkuma M."/>
        </authorList>
    </citation>
    <scope>NUCLEOTIDE SEQUENCE</scope>
    <source>
        <strain evidence="4">JCM 4784</strain>
    </source>
</reference>
<name>A0A918ZWC8_9ACTN</name>
<gene>
    <name evidence="4" type="ORF">GCM10018785_45060</name>
</gene>
<accession>A0A918ZWC8</accession>
<dbReference type="InterPro" id="IPR015943">
    <property type="entry name" value="WD40/YVTN_repeat-like_dom_sf"/>
</dbReference>
<protein>
    <recommendedName>
        <fullName evidence="3">Pyrrolo-quinoline quinone repeat domain-containing protein</fullName>
    </recommendedName>
</protein>
<dbReference type="Pfam" id="PF13360">
    <property type="entry name" value="PQQ_2"/>
    <property type="match status" value="2"/>
</dbReference>